<dbReference type="InterPro" id="IPR007461">
    <property type="entry name" value="Ysc84_actin-binding"/>
</dbReference>
<feature type="compositionally biased region" description="Low complexity" evidence="4">
    <location>
        <begin position="606"/>
        <end position="625"/>
    </location>
</feature>
<comment type="similarity">
    <text evidence="1">Belongs to the SH3YL1 family.</text>
</comment>
<evidence type="ECO:0000313" key="6">
    <source>
        <dbReference type="EMBL" id="OCF35629.1"/>
    </source>
</evidence>
<evidence type="ECO:0000313" key="7">
    <source>
        <dbReference type="Proteomes" id="UP000092666"/>
    </source>
</evidence>
<dbReference type="SMART" id="SM00326">
    <property type="entry name" value="SH3"/>
    <property type="match status" value="1"/>
</dbReference>
<dbReference type="InterPro" id="IPR001452">
    <property type="entry name" value="SH3_domain"/>
</dbReference>
<feature type="compositionally biased region" description="Polar residues" evidence="4">
    <location>
        <begin position="482"/>
        <end position="497"/>
    </location>
</feature>
<feature type="region of interest" description="Disordered" evidence="4">
    <location>
        <begin position="669"/>
        <end position="688"/>
    </location>
</feature>
<keyword evidence="2 3" id="KW-0728">SH3 domain</keyword>
<evidence type="ECO:0000256" key="2">
    <source>
        <dbReference type="ARBA" id="ARBA00022443"/>
    </source>
</evidence>
<dbReference type="GO" id="GO:0051017">
    <property type="term" value="P:actin filament bundle assembly"/>
    <property type="evidence" value="ECO:0007669"/>
    <property type="project" value="TreeGrafter"/>
</dbReference>
<feature type="compositionally biased region" description="Polar residues" evidence="4">
    <location>
        <begin position="528"/>
        <end position="537"/>
    </location>
</feature>
<feature type="compositionally biased region" description="Basic and acidic residues" evidence="4">
    <location>
        <begin position="447"/>
        <end position="464"/>
    </location>
</feature>
<feature type="compositionally biased region" description="Gly residues" evidence="4">
    <location>
        <begin position="359"/>
        <end position="371"/>
    </location>
</feature>
<feature type="compositionally biased region" description="Basic and acidic residues" evidence="4">
    <location>
        <begin position="281"/>
        <end position="292"/>
    </location>
</feature>
<evidence type="ECO:0000256" key="4">
    <source>
        <dbReference type="SAM" id="MobiDB-lite"/>
    </source>
</evidence>
<dbReference type="GO" id="GO:0030479">
    <property type="term" value="C:actin cortical patch"/>
    <property type="evidence" value="ECO:0007669"/>
    <property type="project" value="TreeGrafter"/>
</dbReference>
<dbReference type="SUPFAM" id="SSF50044">
    <property type="entry name" value="SH3-domain"/>
    <property type="match status" value="1"/>
</dbReference>
<protein>
    <recommendedName>
        <fullName evidence="5">SH3 domain-containing protein</fullName>
    </recommendedName>
</protein>
<dbReference type="PANTHER" id="PTHR15629">
    <property type="entry name" value="SH3YL1 PROTEIN"/>
    <property type="match status" value="1"/>
</dbReference>
<dbReference type="Pfam" id="PF04366">
    <property type="entry name" value="Ysc84"/>
    <property type="match status" value="1"/>
</dbReference>
<keyword evidence="7" id="KW-1185">Reference proteome</keyword>
<dbReference type="PROSITE" id="PS50002">
    <property type="entry name" value="SH3"/>
    <property type="match status" value="1"/>
</dbReference>
<dbReference type="PANTHER" id="PTHR15629:SF2">
    <property type="entry name" value="SH3 DOMAIN-CONTAINING YSC84-LIKE PROTEIN 1"/>
    <property type="match status" value="1"/>
</dbReference>
<reference evidence="6 7" key="1">
    <citation type="submission" date="2013-07" db="EMBL/GenBank/DDBJ databases">
        <title>The Genome Sequence of Cryptococcus heveanensis BCC8398.</title>
        <authorList>
            <consortium name="The Broad Institute Genome Sequencing Platform"/>
            <person name="Cuomo C."/>
            <person name="Litvintseva A."/>
            <person name="Chen Y."/>
            <person name="Heitman J."/>
            <person name="Sun S."/>
            <person name="Springer D."/>
            <person name="Dromer F."/>
            <person name="Young S.K."/>
            <person name="Zeng Q."/>
            <person name="Gargeya S."/>
            <person name="Fitzgerald M."/>
            <person name="Abouelleil A."/>
            <person name="Alvarado L."/>
            <person name="Berlin A.M."/>
            <person name="Chapman S.B."/>
            <person name="Dewar J."/>
            <person name="Goldberg J."/>
            <person name="Griggs A."/>
            <person name="Gujja S."/>
            <person name="Hansen M."/>
            <person name="Howarth C."/>
            <person name="Imamovic A."/>
            <person name="Larimer J."/>
            <person name="McCowan C."/>
            <person name="Murphy C."/>
            <person name="Pearson M."/>
            <person name="Priest M."/>
            <person name="Roberts A."/>
            <person name="Saif S."/>
            <person name="Shea T."/>
            <person name="Sykes S."/>
            <person name="Wortman J."/>
            <person name="Nusbaum C."/>
            <person name="Birren B."/>
        </authorList>
    </citation>
    <scope>NUCLEOTIDE SEQUENCE [LARGE SCALE GENOMIC DNA]</scope>
    <source>
        <strain evidence="6 7">BCC8398</strain>
    </source>
</reference>
<evidence type="ECO:0000256" key="3">
    <source>
        <dbReference type="PROSITE-ProRule" id="PRU00192"/>
    </source>
</evidence>
<feature type="region of interest" description="Disordered" evidence="4">
    <location>
        <begin position="482"/>
        <end position="660"/>
    </location>
</feature>
<dbReference type="Pfam" id="PF00018">
    <property type="entry name" value="SH3_1"/>
    <property type="match status" value="1"/>
</dbReference>
<feature type="compositionally biased region" description="Polar residues" evidence="4">
    <location>
        <begin position="389"/>
        <end position="404"/>
    </location>
</feature>
<dbReference type="OrthoDB" id="443981at2759"/>
<proteinExistence type="inferred from homology"/>
<feature type="compositionally biased region" description="Polar residues" evidence="4">
    <location>
        <begin position="305"/>
        <end position="329"/>
    </location>
</feature>
<dbReference type="InterPro" id="IPR051702">
    <property type="entry name" value="SH3_domain_YSC84-like"/>
</dbReference>
<dbReference type="CDD" id="cd00174">
    <property type="entry name" value="SH3"/>
    <property type="match status" value="1"/>
</dbReference>
<feature type="compositionally biased region" description="Low complexity" evidence="4">
    <location>
        <begin position="564"/>
        <end position="574"/>
    </location>
</feature>
<feature type="domain" description="SH3" evidence="5">
    <location>
        <begin position="707"/>
        <end position="777"/>
    </location>
</feature>
<dbReference type="Gene3D" id="2.30.30.40">
    <property type="entry name" value="SH3 Domains"/>
    <property type="match status" value="1"/>
</dbReference>
<feature type="compositionally biased region" description="Gly residues" evidence="4">
    <location>
        <begin position="626"/>
        <end position="636"/>
    </location>
</feature>
<feature type="region of interest" description="Disordered" evidence="4">
    <location>
        <begin position="215"/>
        <end position="329"/>
    </location>
</feature>
<gene>
    <name evidence="6" type="ORF">I316_02684</name>
</gene>
<name>A0A1B9GX92_9TREE</name>
<evidence type="ECO:0000259" key="5">
    <source>
        <dbReference type="PROSITE" id="PS50002"/>
    </source>
</evidence>
<dbReference type="EMBL" id="KI669498">
    <property type="protein sequence ID" value="OCF35629.1"/>
    <property type="molecule type" value="Genomic_DNA"/>
</dbReference>
<dbReference type="GO" id="GO:0035091">
    <property type="term" value="F:phosphatidylinositol binding"/>
    <property type="evidence" value="ECO:0007669"/>
    <property type="project" value="TreeGrafter"/>
</dbReference>
<organism evidence="6 7">
    <name type="scientific">Kwoniella heveanensis BCC8398</name>
    <dbReference type="NCBI Taxonomy" id="1296120"/>
    <lineage>
        <taxon>Eukaryota</taxon>
        <taxon>Fungi</taxon>
        <taxon>Dikarya</taxon>
        <taxon>Basidiomycota</taxon>
        <taxon>Agaricomycotina</taxon>
        <taxon>Tremellomycetes</taxon>
        <taxon>Tremellales</taxon>
        <taxon>Cryptococcaceae</taxon>
        <taxon>Kwoniella</taxon>
    </lineage>
</organism>
<reference evidence="7" key="2">
    <citation type="submission" date="2013-12" db="EMBL/GenBank/DDBJ databases">
        <title>Evolution of pathogenesis and genome organization in the Tremellales.</title>
        <authorList>
            <person name="Cuomo C."/>
            <person name="Litvintseva A."/>
            <person name="Heitman J."/>
            <person name="Chen Y."/>
            <person name="Sun S."/>
            <person name="Springer D."/>
            <person name="Dromer F."/>
            <person name="Young S."/>
            <person name="Zeng Q."/>
            <person name="Chapman S."/>
            <person name="Gujja S."/>
            <person name="Saif S."/>
            <person name="Birren B."/>
        </authorList>
    </citation>
    <scope>NUCLEOTIDE SEQUENCE [LARGE SCALE GENOMIC DNA]</scope>
    <source>
        <strain evidence="7">BCC8398</strain>
    </source>
</reference>
<sequence length="800" mass="83304">MGLNSPLPVRLEDETRKAAKILRSFVDSNNNGLDKVIPRHILERAAGFAIFTVFKAGFVLSARAGSGIVIARLPDGTWSPPSAIGLGGFGFGGQMGAEVTDFLIVLNSRAAVTSFMSAGSLTLGGNLSVAVGPLGRNAEGSGSLNTKGRLAAMYSYSKTKGFFGGVSVEGSVIVERQDANRIAYGGNPSAKQILSGTFDPPEWCHVLIDQLDKSTGLPGGQRWRDRDEDGEGGGMGWENATPERKGGGYVFGKGVGAEGNIPSVSGGRRRAGSLFGGADRGGGKEGADRMDRAGTGSPGRPGNSRKGSSFNPFHNSGASSPRKNTLENSSENYTAGLTWDAAGPMGLGVGNVPVSGYSSGSGTGSGGGGRSRSGSLLKNGEVPAPFSYMSPNGKSSADRQTSSAPPLKQRDKDLLGDWDSQSHTSSSTTQDPFSSLGRSSIAPSLDNKQEVGGDHHDSGNDRDLLGMWASDGKGLSASFARLSTQSNGNTGTGSASRSRSDSRPTPFDDILEYPSSSSTLKNEIRSAGPTTSSANDNHNSEEPDYTPRETTSAFAGMNWSNFPSSTSSTTISSSAMGRKASPTKSGSSAGLMNNGKKARPFSSYIPGTNSSNSGSPSWSPNPSHNGGIGAGDGAGGKEFSPFEDMPVGRLRSSSGSRKPFEDYMHLAQPSSTTTYQQDERRSSANVPKPDLRLRTGLEHETANGAFEGYARAVALFDFKAAAPGDLGLKAGQVIIVLDKVGEKGEWWKGILAEDPHGGGGRGGDGMFPSSYVEVVELPKKPKGGLSWGELRRRVAQNEFD</sequence>
<feature type="compositionally biased region" description="Polar residues" evidence="4">
    <location>
        <begin position="548"/>
        <end position="563"/>
    </location>
</feature>
<feature type="compositionally biased region" description="Basic and acidic residues" evidence="4">
    <location>
        <begin position="538"/>
        <end position="547"/>
    </location>
</feature>
<feature type="compositionally biased region" description="Polar residues" evidence="4">
    <location>
        <begin position="582"/>
        <end position="591"/>
    </location>
</feature>
<dbReference type="GO" id="GO:0051015">
    <property type="term" value="F:actin filament binding"/>
    <property type="evidence" value="ECO:0007669"/>
    <property type="project" value="TreeGrafter"/>
</dbReference>
<dbReference type="Proteomes" id="UP000092666">
    <property type="component" value="Unassembled WGS sequence"/>
</dbReference>
<feature type="compositionally biased region" description="Low complexity" evidence="4">
    <location>
        <begin position="421"/>
        <end position="430"/>
    </location>
</feature>
<feature type="compositionally biased region" description="Polar residues" evidence="4">
    <location>
        <begin position="431"/>
        <end position="442"/>
    </location>
</feature>
<dbReference type="PRINTS" id="PR00452">
    <property type="entry name" value="SH3DOMAIN"/>
</dbReference>
<feature type="region of interest" description="Disordered" evidence="4">
    <location>
        <begin position="358"/>
        <end position="465"/>
    </location>
</feature>
<evidence type="ECO:0000256" key="1">
    <source>
        <dbReference type="ARBA" id="ARBA00007761"/>
    </source>
</evidence>
<dbReference type="AlphaFoldDB" id="A0A1B9GX92"/>
<dbReference type="InterPro" id="IPR036028">
    <property type="entry name" value="SH3-like_dom_sf"/>
</dbReference>
<accession>A0A1B9GX92</accession>
<dbReference type="GO" id="GO:0051666">
    <property type="term" value="P:actin cortical patch localization"/>
    <property type="evidence" value="ECO:0007669"/>
    <property type="project" value="TreeGrafter"/>
</dbReference>
<dbReference type="STRING" id="1296120.A0A1B9GX92"/>
<feature type="compositionally biased region" description="Gly residues" evidence="4">
    <location>
        <begin position="247"/>
        <end position="257"/>
    </location>
</feature>
<dbReference type="InterPro" id="IPR033643">
    <property type="entry name" value="SYLF_SH3YL1-like"/>
</dbReference>
<dbReference type="CDD" id="cd11525">
    <property type="entry name" value="SYLF_SH3YL1_like"/>
    <property type="match status" value="1"/>
</dbReference>